<evidence type="ECO:0000256" key="3">
    <source>
        <dbReference type="SAM" id="MobiDB-lite"/>
    </source>
</evidence>
<evidence type="ECO:0008006" key="6">
    <source>
        <dbReference type="Google" id="ProtNLM"/>
    </source>
</evidence>
<dbReference type="InterPro" id="IPR002885">
    <property type="entry name" value="PPR_rpt"/>
</dbReference>
<dbReference type="AlphaFoldDB" id="A0A024GB23"/>
<accession>A0A024GB23</accession>
<dbReference type="EMBL" id="CAIX01000055">
    <property type="protein sequence ID" value="CCI43745.1"/>
    <property type="molecule type" value="Genomic_DNA"/>
</dbReference>
<dbReference type="Gene3D" id="1.25.40.10">
    <property type="entry name" value="Tetratricopeptide repeat domain"/>
    <property type="match status" value="3"/>
</dbReference>
<organism evidence="4 5">
    <name type="scientific">Albugo candida</name>
    <dbReference type="NCBI Taxonomy" id="65357"/>
    <lineage>
        <taxon>Eukaryota</taxon>
        <taxon>Sar</taxon>
        <taxon>Stramenopiles</taxon>
        <taxon>Oomycota</taxon>
        <taxon>Peronosporomycetes</taxon>
        <taxon>Albuginales</taxon>
        <taxon>Albuginaceae</taxon>
        <taxon>Albugo</taxon>
    </lineage>
</organism>
<feature type="compositionally biased region" description="Polar residues" evidence="3">
    <location>
        <begin position="366"/>
        <end position="381"/>
    </location>
</feature>
<dbReference type="PANTHER" id="PTHR47936">
    <property type="entry name" value="PPR_LONG DOMAIN-CONTAINING PROTEIN"/>
    <property type="match status" value="1"/>
</dbReference>
<sequence>MSLLKELEECRTSGNWRRALKLLDTCETRKIPLDQNMYEIVIETCARMGSGRIVPGILSNMNVDTVTPTQRTVDCVVQLYLADRAPQCVVAYILDILNMDGVSISEAAYTATMETCGTLRDAKSAKLIFEAIEASGDSIIELKPSHYAMAMRSCGMGGRSDYCVQVYHALEKKVGIVRDGEVMTQLIRAHVVNKALPQALEVFYAVNERNITLNESIYTATIDALVSEEKYWHASKLYSQMIAKDLVPTLFCDGRMMIAFLRMQKREHAVKCWENIKSYDIYEGGSAGSTRMRLTKLIQSLASIGDNDLLIQVFEHLMEHSQNGTVYPQAYASAIRALGRLGETQKAMDLFESFVDSRSQRQRQSGQKNAATKSEKSVSQLPRSPSIYLAVFNALSRDTQRDPSLNSRDAQRVWDLMIQHVPVILSPAYASIAGVFASSGDMETLQRTLDHAISQFVSDSNNKANPDYNNDSIVPPTHLDANRGSFDAGSSVESQEEMLLTGVVSGFSKAREDRTKEISECLDSMRSRGLRLNDSIIRAATDAFANYNKWEDMKGLAGTVDHNALKDADSCFGYVISKLLSAKAWDCSIAWMMEAHRQNIQPPLRGKYFEALDWLVENESSEWEIAQTLGDALLSSSIVSKELLDGISNAMRVFLNAQRLDRVLSMYDRTKKVAEEVGLPPTLAMYTAKIQVHMRLHKVALANTPRKLPSSRNKMSHIHEAETACTKMLQVYGNRIDELTSEALCLAISLKAFLKDDEDVVALYELMQTHGIEVNSYALKAAIVAYSRKEMFGEILAIRDQLVANASNTDFHVEPEIIRSILFSLAVGDLEEEMQATKDQFAAVSACTTDDVVNVYLKTSQFEQCVKFIDGSADKDLVRRVLQRICNADSGDETASLATVLVYKIAALHGIEAIQPPTLITQVAHLLMKNNRLDEAMKLLQIYRPNLSSSDSLNEQTSQRWQYYQKQSPTFQRNVMEMLLRIYGERRELGAMQDLFNQMYAFPLTISHYERAMISSKSFFERFLE</sequence>
<feature type="region of interest" description="Disordered" evidence="3">
    <location>
        <begin position="358"/>
        <end position="381"/>
    </location>
</feature>
<keyword evidence="5" id="KW-1185">Reference proteome</keyword>
<gene>
    <name evidence="4" type="ORF">BN9_045290</name>
</gene>
<reference evidence="4 5" key="1">
    <citation type="submission" date="2012-05" db="EMBL/GenBank/DDBJ databases">
        <title>Recombination and specialization in a pathogen metapopulation.</title>
        <authorList>
            <person name="Gardiner A."/>
            <person name="Kemen E."/>
            <person name="Schultz-Larsen T."/>
            <person name="MacLean D."/>
            <person name="Van Oosterhout C."/>
            <person name="Jones J.D.G."/>
        </authorList>
    </citation>
    <scope>NUCLEOTIDE SEQUENCE [LARGE SCALE GENOMIC DNA]</scope>
    <source>
        <strain evidence="4 5">Ac Nc2</strain>
    </source>
</reference>
<protein>
    <recommendedName>
        <fullName evidence="6">Pentacotripeptide-repeat region of PRORP domain-containing protein</fullName>
    </recommendedName>
</protein>
<dbReference type="Pfam" id="PF01535">
    <property type="entry name" value="PPR"/>
    <property type="match status" value="2"/>
</dbReference>
<dbReference type="STRING" id="65357.A0A024GB23"/>
<evidence type="ECO:0000256" key="2">
    <source>
        <dbReference type="PROSITE-ProRule" id="PRU00708"/>
    </source>
</evidence>
<name>A0A024GB23_9STRA</name>
<comment type="caution">
    <text evidence="4">The sequence shown here is derived from an EMBL/GenBank/DDBJ whole genome shotgun (WGS) entry which is preliminary data.</text>
</comment>
<evidence type="ECO:0000313" key="4">
    <source>
        <dbReference type="EMBL" id="CCI43745.1"/>
    </source>
</evidence>
<dbReference type="PANTHER" id="PTHR47936:SF1">
    <property type="entry name" value="PENTATRICOPEPTIDE REPEAT-CONTAINING PROTEIN GUN1, CHLOROPLASTIC"/>
    <property type="match status" value="1"/>
</dbReference>
<evidence type="ECO:0000313" key="5">
    <source>
        <dbReference type="Proteomes" id="UP000053237"/>
    </source>
</evidence>
<evidence type="ECO:0000256" key="1">
    <source>
        <dbReference type="ARBA" id="ARBA00022737"/>
    </source>
</evidence>
<dbReference type="OrthoDB" id="185373at2759"/>
<feature type="repeat" description="PPR" evidence="2">
    <location>
        <begin position="214"/>
        <end position="248"/>
    </location>
</feature>
<proteinExistence type="predicted"/>
<dbReference type="InParanoid" id="A0A024GB23"/>
<keyword evidence="1" id="KW-0677">Repeat</keyword>
<dbReference type="PROSITE" id="PS51375">
    <property type="entry name" value="PPR"/>
    <property type="match status" value="1"/>
</dbReference>
<dbReference type="Proteomes" id="UP000053237">
    <property type="component" value="Unassembled WGS sequence"/>
</dbReference>
<dbReference type="InterPro" id="IPR011990">
    <property type="entry name" value="TPR-like_helical_dom_sf"/>
</dbReference>